<dbReference type="Proteomes" id="UP000596202">
    <property type="component" value="Chromosome"/>
</dbReference>
<proteinExistence type="predicted"/>
<feature type="domain" description="Putative auto-transporter adhesin head GIN" evidence="2">
    <location>
        <begin position="27"/>
        <end position="151"/>
    </location>
</feature>
<keyword evidence="1" id="KW-0732">Signal</keyword>
<evidence type="ECO:0000259" key="2">
    <source>
        <dbReference type="Pfam" id="PF10988"/>
    </source>
</evidence>
<dbReference type="Gene3D" id="2.160.20.120">
    <property type="match status" value="2"/>
</dbReference>
<gene>
    <name evidence="3" type="ORF">I6I88_16095</name>
</gene>
<dbReference type="AlphaFoldDB" id="A0A9Q6Z5F0"/>
<feature type="chain" id="PRO_5040341218" evidence="1">
    <location>
        <begin position="20"/>
        <end position="269"/>
    </location>
</feature>
<dbReference type="Pfam" id="PF10988">
    <property type="entry name" value="DUF2807"/>
    <property type="match status" value="2"/>
</dbReference>
<organism evidence="3 4">
    <name type="scientific">Myroides odoratus</name>
    <name type="common">Flavobacterium odoratum</name>
    <dbReference type="NCBI Taxonomy" id="256"/>
    <lineage>
        <taxon>Bacteria</taxon>
        <taxon>Pseudomonadati</taxon>
        <taxon>Bacteroidota</taxon>
        <taxon>Flavobacteriia</taxon>
        <taxon>Flavobacteriales</taxon>
        <taxon>Flavobacteriaceae</taxon>
        <taxon>Myroides</taxon>
    </lineage>
</organism>
<feature type="domain" description="Putative auto-transporter adhesin head GIN" evidence="2">
    <location>
        <begin position="158"/>
        <end position="252"/>
    </location>
</feature>
<reference evidence="3 4" key="1">
    <citation type="submission" date="2021-01" db="EMBL/GenBank/DDBJ databases">
        <title>FDA dAtabase for Regulatory Grade micrObial Sequences (FDA-ARGOS): Supporting development and validation of Infectious Disease Dx tests.</title>
        <authorList>
            <person name="Sproer C."/>
            <person name="Gronow S."/>
            <person name="Severitt S."/>
            <person name="Schroder I."/>
            <person name="Tallon L."/>
            <person name="Sadzewicz L."/>
            <person name="Zhao X."/>
            <person name="Boylan J."/>
            <person name="Ott S."/>
            <person name="Bowen H."/>
            <person name="Vavikolanu K."/>
            <person name="Mehta A."/>
            <person name="Aluvathingal J."/>
            <person name="Nadendla S."/>
            <person name="Lowell S."/>
            <person name="Myers T."/>
            <person name="Yan Y."/>
            <person name="Sichtig H."/>
        </authorList>
    </citation>
    <scope>NUCLEOTIDE SEQUENCE [LARGE SCALE GENOMIC DNA]</scope>
    <source>
        <strain evidence="3 4">FDAARGOS_1131</strain>
    </source>
</reference>
<dbReference type="InterPro" id="IPR021255">
    <property type="entry name" value="DUF2807"/>
</dbReference>
<dbReference type="GeneID" id="93529201"/>
<evidence type="ECO:0000313" key="3">
    <source>
        <dbReference type="EMBL" id="QQT99676.1"/>
    </source>
</evidence>
<evidence type="ECO:0000313" key="4">
    <source>
        <dbReference type="Proteomes" id="UP000596202"/>
    </source>
</evidence>
<accession>A0A9Q6Z5F0</accession>
<feature type="signal peptide" evidence="1">
    <location>
        <begin position="1"/>
        <end position="19"/>
    </location>
</feature>
<sequence>MKKLALVFLLIGSTVFAQKQEKRQVADFSAIKVSQSIQLDFTYGGSKSVEVHVEDKEDMQYVKTEVKNGVLHVFIDTPKGLFNHRLSAVQVQVSNPKLSGAYVSSSASMNVVNKVLTKDFSLTASSSGKFKGNLVQADNVSIEASSSAKVEGKFEVANNTAIDVSSSAKVDLDLKGNKVDMAASSSAKIEVDGSAKAVVAKVSSSGKIDGKDLAVKTLDGKASSSGMISLTVADEVRGKASSSGKITVYGTASLVEVKKSSGGKIEKIN</sequence>
<evidence type="ECO:0000256" key="1">
    <source>
        <dbReference type="SAM" id="SignalP"/>
    </source>
</evidence>
<dbReference type="OrthoDB" id="1334517at2"/>
<name>A0A9Q6Z5F0_MYROD</name>
<dbReference type="EMBL" id="CP068108">
    <property type="protein sequence ID" value="QQT99676.1"/>
    <property type="molecule type" value="Genomic_DNA"/>
</dbReference>
<protein>
    <submittedName>
        <fullName evidence="3">DUF2807 domain-containing protein</fullName>
    </submittedName>
</protein>
<dbReference type="RefSeq" id="WP_002987918.1">
    <property type="nucleotide sequence ID" value="NZ_CP068108.1"/>
</dbReference>